<keyword evidence="6" id="KW-0732">Signal</keyword>
<protein>
    <recommendedName>
        <fullName evidence="2">Protein amnionless</fullName>
    </recommendedName>
</protein>
<dbReference type="CDD" id="cd12841">
    <property type="entry name" value="TM_EphA1"/>
    <property type="match status" value="1"/>
</dbReference>
<dbReference type="Pfam" id="PF14828">
    <property type="entry name" value="Amnionless"/>
    <property type="match status" value="2"/>
</dbReference>
<keyword evidence="7" id="KW-0653">Protein transport</keyword>
<proteinExistence type="predicted"/>
<keyword evidence="13" id="KW-1185">Reference proteome</keyword>
<keyword evidence="9 11" id="KW-0472">Membrane</keyword>
<feature type="compositionally biased region" description="Polar residues" evidence="10">
    <location>
        <begin position="594"/>
        <end position="605"/>
    </location>
</feature>
<dbReference type="PANTHER" id="PTHR14995">
    <property type="entry name" value="AMNIONLESS"/>
    <property type="match status" value="1"/>
</dbReference>
<evidence type="ECO:0000256" key="4">
    <source>
        <dbReference type="ARBA" id="ARBA00022475"/>
    </source>
</evidence>
<comment type="caution">
    <text evidence="12">The sequence shown here is derived from an EMBL/GenBank/DDBJ whole genome shotgun (WGS) entry which is preliminary data.</text>
</comment>
<evidence type="ECO:0000256" key="7">
    <source>
        <dbReference type="ARBA" id="ARBA00022927"/>
    </source>
</evidence>
<evidence type="ECO:0000256" key="11">
    <source>
        <dbReference type="SAM" id="Phobius"/>
    </source>
</evidence>
<evidence type="ECO:0000256" key="1">
    <source>
        <dbReference type="ARBA" id="ARBA00004251"/>
    </source>
</evidence>
<keyword evidence="4" id="KW-1003">Cell membrane</keyword>
<name>A0ABQ9ECB6_TEGGR</name>
<keyword evidence="5 11" id="KW-0812">Transmembrane</keyword>
<evidence type="ECO:0000256" key="3">
    <source>
        <dbReference type="ARBA" id="ARBA00022448"/>
    </source>
</evidence>
<dbReference type="InterPro" id="IPR026112">
    <property type="entry name" value="AMN"/>
</dbReference>
<dbReference type="Proteomes" id="UP001217089">
    <property type="component" value="Unassembled WGS sequence"/>
</dbReference>
<gene>
    <name evidence="12" type="ORF">KUTeg_021131</name>
</gene>
<evidence type="ECO:0000313" key="12">
    <source>
        <dbReference type="EMBL" id="KAJ8302144.1"/>
    </source>
</evidence>
<accession>A0ABQ9ECB6</accession>
<evidence type="ECO:0000256" key="8">
    <source>
        <dbReference type="ARBA" id="ARBA00022989"/>
    </source>
</evidence>
<dbReference type="EMBL" id="JARBDR010000918">
    <property type="protein sequence ID" value="KAJ8302144.1"/>
    <property type="molecule type" value="Genomic_DNA"/>
</dbReference>
<sequence>MSKIYQFYTLKIYFCNHVHRLCKLEIHDISYVKSEAVFKRWLPNTDFGNPKNWKSGRPPCGNDIVVIQEESPSVFLQINTTISELRLPKNGEIVLGPDSTLAFTNNADHSAGCLSSASEKEFNATYPSDWLDPKNWCSSDTETGGCINSPRLDSEMVPCRYDDVVFPKGHSYFVNLDIGFDLTVNTLKIAGKSFTSGTFSDFLGSREGRLMFPVPRTGSRSTMTIQRRSCNDPTGCACGNDDDKNIKSTYTGLVNALRLLKHICSIQSPHCRLAQCKSSLQPTGSCCRICVTKPNESHKNEQNKRSIFISTKLLNNSLDTYLKKRKQVTTRLQHQSGGILTLTFASGFRLDRLRDGLKRNVLDGKDEYKNVVFMVSKTTTNKIQIVLSDENGLKSSDAAKQMEETLDNDIATGGFRYGVREVILETSQDSSKPVTPGAQKGSQESMPGGEIAGIVVGLFVVLLIGLLLAFFVYRRKTRGPDDLGFKVFDKMSFRNKFKKPQVEVPPSFGFRFGGPSTETIGTQGFDNPMYGSNPLENEKPLDLELMPTPPIDSEEQPTFDTERGFDNPLYDTAVQESFFSDPTSINSDALDLKQQATDNINDTNA</sequence>
<evidence type="ECO:0000256" key="5">
    <source>
        <dbReference type="ARBA" id="ARBA00022692"/>
    </source>
</evidence>
<evidence type="ECO:0000256" key="6">
    <source>
        <dbReference type="ARBA" id="ARBA00022729"/>
    </source>
</evidence>
<evidence type="ECO:0000256" key="2">
    <source>
        <dbReference type="ARBA" id="ARBA00021200"/>
    </source>
</evidence>
<feature type="region of interest" description="Disordered" evidence="10">
    <location>
        <begin position="580"/>
        <end position="605"/>
    </location>
</feature>
<dbReference type="PANTHER" id="PTHR14995:SF2">
    <property type="entry name" value="PROTEIN AMNIONLESS"/>
    <property type="match status" value="1"/>
</dbReference>
<comment type="subcellular location">
    <subcellularLocation>
        <location evidence="1">Cell membrane</location>
        <topology evidence="1">Single-pass type I membrane protein</topology>
    </subcellularLocation>
</comment>
<reference evidence="12 13" key="1">
    <citation type="submission" date="2022-12" db="EMBL/GenBank/DDBJ databases">
        <title>Chromosome-level genome of Tegillarca granosa.</title>
        <authorList>
            <person name="Kim J."/>
        </authorList>
    </citation>
    <scope>NUCLEOTIDE SEQUENCE [LARGE SCALE GENOMIC DNA]</scope>
    <source>
        <strain evidence="12">Teg-2019</strain>
        <tissue evidence="12">Adductor muscle</tissue>
    </source>
</reference>
<evidence type="ECO:0000313" key="13">
    <source>
        <dbReference type="Proteomes" id="UP001217089"/>
    </source>
</evidence>
<evidence type="ECO:0000256" key="9">
    <source>
        <dbReference type="ARBA" id="ARBA00023136"/>
    </source>
</evidence>
<organism evidence="12 13">
    <name type="scientific">Tegillarca granosa</name>
    <name type="common">Malaysian cockle</name>
    <name type="synonym">Anadara granosa</name>
    <dbReference type="NCBI Taxonomy" id="220873"/>
    <lineage>
        <taxon>Eukaryota</taxon>
        <taxon>Metazoa</taxon>
        <taxon>Spiralia</taxon>
        <taxon>Lophotrochozoa</taxon>
        <taxon>Mollusca</taxon>
        <taxon>Bivalvia</taxon>
        <taxon>Autobranchia</taxon>
        <taxon>Pteriomorphia</taxon>
        <taxon>Arcoida</taxon>
        <taxon>Arcoidea</taxon>
        <taxon>Arcidae</taxon>
        <taxon>Tegillarca</taxon>
    </lineage>
</organism>
<keyword evidence="3" id="KW-0813">Transport</keyword>
<feature type="transmembrane region" description="Helical" evidence="11">
    <location>
        <begin position="451"/>
        <end position="473"/>
    </location>
</feature>
<evidence type="ECO:0000256" key="10">
    <source>
        <dbReference type="SAM" id="MobiDB-lite"/>
    </source>
</evidence>
<keyword evidence="8 11" id="KW-1133">Transmembrane helix</keyword>